<gene>
    <name evidence="3" type="ORF">DWV06_16375</name>
</gene>
<dbReference type="Proteomes" id="UP000255036">
    <property type="component" value="Unassembled WGS sequence"/>
</dbReference>
<protein>
    <submittedName>
        <fullName evidence="3">Uncharacterized protein</fullName>
    </submittedName>
</protein>
<dbReference type="RefSeq" id="WP_115483275.1">
    <property type="nucleotide sequence ID" value="NZ_QRCT01000050.1"/>
</dbReference>
<evidence type="ECO:0000313" key="4">
    <source>
        <dbReference type="Proteomes" id="UP000255036"/>
    </source>
</evidence>
<dbReference type="Gene3D" id="3.40.50.300">
    <property type="entry name" value="P-loop containing nucleotide triphosphate hydrolases"/>
    <property type="match status" value="1"/>
</dbReference>
<dbReference type="SUPFAM" id="SSF52540">
    <property type="entry name" value="P-loop containing nucleoside triphosphate hydrolases"/>
    <property type="match status" value="1"/>
</dbReference>
<dbReference type="InterPro" id="IPR027417">
    <property type="entry name" value="P-loop_NTPase"/>
</dbReference>
<dbReference type="GO" id="GO:0004713">
    <property type="term" value="F:protein tyrosine kinase activity"/>
    <property type="evidence" value="ECO:0007669"/>
    <property type="project" value="TreeGrafter"/>
</dbReference>
<sequence length="194" mass="21832">MSIFRNKEKVSRKNKEVVNSVKALIYSKKDMKIFGITSCMLLEGKTTIAKKIASSITEDNKKVLYLDLDIRNAKGNQKGIAEVTARSVELQECIVHEEHFEYLAGGKCESITGLLASFEFVDIMAQLKQIYDYIIVDTPQLYEFMDAVQIADVCDGMIMVLEPYVVPYKMAVDCKRKLENASTPIIGVVMNKAD</sequence>
<dbReference type="CDD" id="cd05387">
    <property type="entry name" value="BY-kinase"/>
    <property type="match status" value="1"/>
</dbReference>
<dbReference type="OrthoDB" id="9794577at2"/>
<keyword evidence="1" id="KW-0547">Nucleotide-binding</keyword>
<name>A0A371ARE6_9FIRM</name>
<reference evidence="3 4" key="1">
    <citation type="submission" date="2018-07" db="EMBL/GenBank/DDBJ databases">
        <title>Anaerosacharophilus polymeroproducens gen. nov. sp. nov., an anaerobic bacterium isolated from salt field.</title>
        <authorList>
            <person name="Kim W."/>
            <person name="Yang S.-H."/>
            <person name="Oh J."/>
            <person name="Lee J.-H."/>
            <person name="Kwon K.K."/>
        </authorList>
    </citation>
    <scope>NUCLEOTIDE SEQUENCE [LARGE SCALE GENOMIC DNA]</scope>
    <source>
        <strain evidence="3 4">MCWD5</strain>
    </source>
</reference>
<accession>A0A371ARE6</accession>
<dbReference type="EMBL" id="QRCT01000050">
    <property type="protein sequence ID" value="RDU22104.1"/>
    <property type="molecule type" value="Genomic_DNA"/>
</dbReference>
<comment type="caution">
    <text evidence="3">The sequence shown here is derived from an EMBL/GenBank/DDBJ whole genome shotgun (WGS) entry which is preliminary data.</text>
</comment>
<proteinExistence type="predicted"/>
<dbReference type="PANTHER" id="PTHR32309:SF13">
    <property type="entry name" value="FERRIC ENTEROBACTIN TRANSPORT PROTEIN FEPE"/>
    <property type="match status" value="1"/>
</dbReference>
<organism evidence="3 4">
    <name type="scientific">Anaerosacchariphilus polymeriproducens</name>
    <dbReference type="NCBI Taxonomy" id="1812858"/>
    <lineage>
        <taxon>Bacteria</taxon>
        <taxon>Bacillati</taxon>
        <taxon>Bacillota</taxon>
        <taxon>Clostridia</taxon>
        <taxon>Lachnospirales</taxon>
        <taxon>Lachnospiraceae</taxon>
        <taxon>Anaerosacchariphilus</taxon>
    </lineage>
</organism>
<dbReference type="Pfam" id="PF09140">
    <property type="entry name" value="MipZ"/>
    <property type="match status" value="1"/>
</dbReference>
<dbReference type="InterPro" id="IPR015223">
    <property type="entry name" value="MipZ"/>
</dbReference>
<evidence type="ECO:0000256" key="1">
    <source>
        <dbReference type="ARBA" id="ARBA00022741"/>
    </source>
</evidence>
<evidence type="ECO:0000256" key="2">
    <source>
        <dbReference type="ARBA" id="ARBA00022840"/>
    </source>
</evidence>
<dbReference type="GO" id="GO:0005886">
    <property type="term" value="C:plasma membrane"/>
    <property type="evidence" value="ECO:0007669"/>
    <property type="project" value="TreeGrafter"/>
</dbReference>
<dbReference type="InterPro" id="IPR005702">
    <property type="entry name" value="Wzc-like_C"/>
</dbReference>
<evidence type="ECO:0000313" key="3">
    <source>
        <dbReference type="EMBL" id="RDU22104.1"/>
    </source>
</evidence>
<keyword evidence="4" id="KW-1185">Reference proteome</keyword>
<dbReference type="AlphaFoldDB" id="A0A371ARE6"/>
<keyword evidence="2" id="KW-0067">ATP-binding</keyword>
<dbReference type="InterPro" id="IPR050445">
    <property type="entry name" value="Bact_polysacc_biosynth/exp"/>
</dbReference>
<dbReference type="PANTHER" id="PTHR32309">
    <property type="entry name" value="TYROSINE-PROTEIN KINASE"/>
    <property type="match status" value="1"/>
</dbReference>